<accession>A0ABV6C9Y1</accession>
<comment type="caution">
    <text evidence="1">The sequence shown here is derived from an EMBL/GenBank/DDBJ whole genome shotgun (WGS) entry which is preliminary data.</text>
</comment>
<organism evidence="1 2">
    <name type="scientific">Thorsellia kenyensis</name>
    <dbReference type="NCBI Taxonomy" id="1549888"/>
    <lineage>
        <taxon>Bacteria</taxon>
        <taxon>Pseudomonadati</taxon>
        <taxon>Pseudomonadota</taxon>
        <taxon>Gammaproteobacteria</taxon>
        <taxon>Enterobacterales</taxon>
        <taxon>Thorselliaceae</taxon>
        <taxon>Thorsellia</taxon>
    </lineage>
</organism>
<sequence>MTIEGSTLDADKNINLDAARDILLLANFGIGVGTTAEADRLGKIWVGDGAKLVGDQKGCPGCLVSADGLRIYRPPTYKPNPPKNLNPTGVQANFVQLEKGKVVSNGHMGIEK</sequence>
<dbReference type="EMBL" id="JBHLXE010000074">
    <property type="protein sequence ID" value="MFC0179769.1"/>
    <property type="molecule type" value="Genomic_DNA"/>
</dbReference>
<evidence type="ECO:0000313" key="2">
    <source>
        <dbReference type="Proteomes" id="UP001589758"/>
    </source>
</evidence>
<protein>
    <submittedName>
        <fullName evidence="1">Uncharacterized protein</fullName>
    </submittedName>
</protein>
<gene>
    <name evidence="1" type="ORF">ACFFIT_06675</name>
</gene>
<proteinExistence type="predicted"/>
<name>A0ABV6C9Y1_9GAMM</name>
<keyword evidence="2" id="KW-1185">Reference proteome</keyword>
<reference evidence="1 2" key="1">
    <citation type="submission" date="2024-09" db="EMBL/GenBank/DDBJ databases">
        <authorList>
            <person name="Sun Q."/>
            <person name="Mori K."/>
        </authorList>
    </citation>
    <scope>NUCLEOTIDE SEQUENCE [LARGE SCALE GENOMIC DNA]</scope>
    <source>
        <strain evidence="1 2">CCM 8545</strain>
    </source>
</reference>
<dbReference type="RefSeq" id="WP_385876876.1">
    <property type="nucleotide sequence ID" value="NZ_JBHLXE010000074.1"/>
</dbReference>
<dbReference type="Proteomes" id="UP001589758">
    <property type="component" value="Unassembled WGS sequence"/>
</dbReference>
<evidence type="ECO:0000313" key="1">
    <source>
        <dbReference type="EMBL" id="MFC0179769.1"/>
    </source>
</evidence>